<protein>
    <recommendedName>
        <fullName evidence="1">Inner membrane protein</fullName>
    </recommendedName>
</protein>
<comment type="subcellular location">
    <subcellularLocation>
        <location evidence="1">Cell inner membrane</location>
        <topology evidence="1">Multi-pass membrane protein</topology>
    </subcellularLocation>
</comment>
<accession>A0AA41ZDD1</accession>
<dbReference type="Pfam" id="PF04304">
    <property type="entry name" value="DUF454"/>
    <property type="match status" value="1"/>
</dbReference>
<feature type="transmembrane region" description="Helical" evidence="2">
    <location>
        <begin position="6"/>
        <end position="39"/>
    </location>
</feature>
<dbReference type="PANTHER" id="PTHR35813:SF1">
    <property type="entry name" value="INNER MEMBRANE PROTEIN YBAN"/>
    <property type="match status" value="1"/>
</dbReference>
<dbReference type="InterPro" id="IPR007401">
    <property type="entry name" value="DUF454"/>
</dbReference>
<dbReference type="RefSeq" id="WP_250936556.1">
    <property type="nucleotide sequence ID" value="NZ_JAMLJK010000001.1"/>
</dbReference>
<evidence type="ECO:0000256" key="2">
    <source>
        <dbReference type="SAM" id="Phobius"/>
    </source>
</evidence>
<keyword evidence="2" id="KW-0812">Transmembrane</keyword>
<keyword evidence="1 2" id="KW-0472">Membrane</keyword>
<name>A0AA41ZDD1_9GAMM</name>
<gene>
    <name evidence="3" type="ORF">OQ287_03135</name>
</gene>
<dbReference type="PANTHER" id="PTHR35813">
    <property type="entry name" value="INNER MEMBRANE PROTEIN YBAN"/>
    <property type="match status" value="1"/>
</dbReference>
<keyword evidence="2" id="KW-1133">Transmembrane helix</keyword>
<dbReference type="AlphaFoldDB" id="A0AA41ZDD1"/>
<reference evidence="3" key="1">
    <citation type="submission" date="2022-11" db="EMBL/GenBank/DDBJ databases">
        <title>Larsenimonas rhizosphaerae sp. nov., isolated from a tidal mudflat.</title>
        <authorList>
            <person name="Lee S.D."/>
            <person name="Kim I.S."/>
        </authorList>
    </citation>
    <scope>NUCLEOTIDE SEQUENCE</scope>
    <source>
        <strain evidence="3">GH2-1</strain>
    </source>
</reference>
<evidence type="ECO:0000256" key="1">
    <source>
        <dbReference type="PIRNR" id="PIRNR016789"/>
    </source>
</evidence>
<dbReference type="PIRSF" id="PIRSF016789">
    <property type="entry name" value="DUF454"/>
    <property type="match status" value="1"/>
</dbReference>
<evidence type="ECO:0000313" key="4">
    <source>
        <dbReference type="Proteomes" id="UP001165678"/>
    </source>
</evidence>
<evidence type="ECO:0000313" key="3">
    <source>
        <dbReference type="EMBL" id="MCX2523224.1"/>
    </source>
</evidence>
<dbReference type="GO" id="GO:0005886">
    <property type="term" value="C:plasma membrane"/>
    <property type="evidence" value="ECO:0007669"/>
    <property type="project" value="UniProtKB-SubCell"/>
</dbReference>
<feature type="transmembrane region" description="Helical" evidence="2">
    <location>
        <begin position="72"/>
        <end position="90"/>
    </location>
</feature>
<proteinExistence type="predicted"/>
<organism evidence="3 4">
    <name type="scientific">Larsenimonas rhizosphaerae</name>
    <dbReference type="NCBI Taxonomy" id="2944682"/>
    <lineage>
        <taxon>Bacteria</taxon>
        <taxon>Pseudomonadati</taxon>
        <taxon>Pseudomonadota</taxon>
        <taxon>Gammaproteobacteria</taxon>
        <taxon>Oceanospirillales</taxon>
        <taxon>Halomonadaceae</taxon>
        <taxon>Larsenimonas</taxon>
    </lineage>
</organism>
<sequence length="121" mass="13267">MWVQRLWVVLAAISFALGIVGVVLPIMPTAPFMLLAVYLASKGSTRFADWIRNNRFAGPPIRQWEHERALSLKAKVMAVGGISVGAVWVGVLISAIWLRVGIWCLLAGVAIYLASRPRPSQ</sequence>
<keyword evidence="1" id="KW-1003">Cell membrane</keyword>
<dbReference type="EMBL" id="JAPIVE010000001">
    <property type="protein sequence ID" value="MCX2523224.1"/>
    <property type="molecule type" value="Genomic_DNA"/>
</dbReference>
<keyword evidence="1" id="KW-0997">Cell inner membrane</keyword>
<dbReference type="Proteomes" id="UP001165678">
    <property type="component" value="Unassembled WGS sequence"/>
</dbReference>
<keyword evidence="4" id="KW-1185">Reference proteome</keyword>
<comment type="caution">
    <text evidence="3">The sequence shown here is derived from an EMBL/GenBank/DDBJ whole genome shotgun (WGS) entry which is preliminary data.</text>
</comment>